<dbReference type="PANTHER" id="PTHR43156:SF2">
    <property type="entry name" value="STAGE II SPORULATION PROTEIN E"/>
    <property type="match status" value="1"/>
</dbReference>
<dbReference type="InterPro" id="IPR036457">
    <property type="entry name" value="PPM-type-like_dom_sf"/>
</dbReference>
<evidence type="ECO:0000256" key="3">
    <source>
        <dbReference type="SAM" id="Phobius"/>
    </source>
</evidence>
<evidence type="ECO:0000313" key="7">
    <source>
        <dbReference type="Proteomes" id="UP001050975"/>
    </source>
</evidence>
<dbReference type="InterPro" id="IPR007890">
    <property type="entry name" value="CHASE2"/>
</dbReference>
<evidence type="ECO:0000256" key="1">
    <source>
        <dbReference type="ARBA" id="ARBA00022801"/>
    </source>
</evidence>
<keyword evidence="3" id="KW-1133">Transmembrane helix</keyword>
<comment type="caution">
    <text evidence="6">The sequence shown here is derived from an EMBL/GenBank/DDBJ whole genome shotgun (WGS) entry which is preliminary data.</text>
</comment>
<evidence type="ECO:0000259" key="5">
    <source>
        <dbReference type="SMART" id="SM01080"/>
    </source>
</evidence>
<dbReference type="AlphaFoldDB" id="A0AAV3XHW5"/>
<dbReference type="Pfam" id="PF05226">
    <property type="entry name" value="CHASE2"/>
    <property type="match status" value="1"/>
</dbReference>
<dbReference type="EMBL" id="BLAY01000072">
    <property type="protein sequence ID" value="GET39715.1"/>
    <property type="molecule type" value="Genomic_DNA"/>
</dbReference>
<feature type="transmembrane region" description="Helical" evidence="3">
    <location>
        <begin position="12"/>
        <end position="35"/>
    </location>
</feature>
<dbReference type="PANTHER" id="PTHR43156">
    <property type="entry name" value="STAGE II SPORULATION PROTEIN E-RELATED"/>
    <property type="match status" value="1"/>
</dbReference>
<dbReference type="RefSeq" id="WP_226585210.1">
    <property type="nucleotide sequence ID" value="NZ_BLAY01000072.1"/>
</dbReference>
<dbReference type="InterPro" id="IPR001932">
    <property type="entry name" value="PPM-type_phosphatase-like_dom"/>
</dbReference>
<dbReference type="InterPro" id="IPR052016">
    <property type="entry name" value="Bact_Sigma-Reg"/>
</dbReference>
<keyword evidence="3" id="KW-0472">Membrane</keyword>
<keyword evidence="2" id="KW-0175">Coiled coil</keyword>
<keyword evidence="3" id="KW-0812">Transmembrane</keyword>
<dbReference type="Proteomes" id="UP001050975">
    <property type="component" value="Unassembled WGS sequence"/>
</dbReference>
<dbReference type="SMART" id="SM00331">
    <property type="entry name" value="PP2C_SIG"/>
    <property type="match status" value="1"/>
</dbReference>
<feature type="transmembrane region" description="Helical" evidence="3">
    <location>
        <begin position="349"/>
        <end position="368"/>
    </location>
</feature>
<dbReference type="SUPFAM" id="SSF81606">
    <property type="entry name" value="PP2C-like"/>
    <property type="match status" value="1"/>
</dbReference>
<keyword evidence="1" id="KW-0378">Hydrolase</keyword>
<evidence type="ECO:0000256" key="2">
    <source>
        <dbReference type="SAM" id="Coils"/>
    </source>
</evidence>
<feature type="transmembrane region" description="Helical" evidence="3">
    <location>
        <begin position="326"/>
        <end position="344"/>
    </location>
</feature>
<reference evidence="6" key="1">
    <citation type="submission" date="2019-10" db="EMBL/GenBank/DDBJ databases">
        <title>Draft genome sequece of Microseira wollei NIES-4236.</title>
        <authorList>
            <person name="Yamaguchi H."/>
            <person name="Suzuki S."/>
            <person name="Kawachi M."/>
        </authorList>
    </citation>
    <scope>NUCLEOTIDE SEQUENCE</scope>
    <source>
        <strain evidence="6">NIES-4236</strain>
    </source>
</reference>
<keyword evidence="7" id="KW-1185">Reference proteome</keyword>
<dbReference type="Pfam" id="PF07228">
    <property type="entry name" value="SpoIIE"/>
    <property type="match status" value="1"/>
</dbReference>
<dbReference type="SMART" id="SM01080">
    <property type="entry name" value="CHASE2"/>
    <property type="match status" value="1"/>
</dbReference>
<feature type="coiled-coil region" evidence="2">
    <location>
        <begin position="396"/>
        <end position="455"/>
    </location>
</feature>
<sequence length="690" mass="77385">MWKKLKQRLGQWRGVLIITTSVAGLIIVGSQAGFFRLLEWAIFDQFVLLRKAEPIDQRIVIVTIGESDINYVRKWPMSDRAMARLIRNIKAQEPRAIGIDIYRDLPVEPGHEELVELFKSNPNLIGIEKVGGEPIAPPPTLKELEQVAAADLVLDTDGKVRRSLILVGNKKGVFREGLGTKTALMYLEKEGINLQVIAQNKKIYRLGKAVFVPLAGNEGVYHKGDMGGYQILLNYRGQLNRFPNISLQDVLENRIPEGLMRDRIVFIGATAPSLNDLFQTPYTSKLFGISQLTPGVVIHANITSQILSAAIEGRPLLRAWNQPLNWLWIIFWSGCSATLGSMYLRRRWAVVGIFIAGGSIVIISYLAFLSGWWIPAFAPLLSVVTSAVISIGYVLLKNLRLSYRKLEEYAQTLEQKVEERTAQLAQANQEITALNEQLKAENIRLNAELEITKRLQQMILPKQAELEAVEDLEIAGFMEPAEQVGGDYYDVLPENGKVKISIGDVTGHGLESGVLMLMTQTAVRTLQETKITDPVQFLDILNRTIYHNIARMKSDKNLTLAVLDYAKGKLSISGQHEETIIVRADGEIERIDTIDLGFPIGLDEEIADFVSQIQIQLNSGDVVVLYTDGITEAEDMNSQQYGLEKLCEVVRENRLLSAQEIRQLVIEDLRRHIGKQKVFDDITLVVLKQK</sequence>
<name>A0AAV3XHW5_9CYAN</name>
<gene>
    <name evidence="6" type="ORF">MiSe_44870</name>
</gene>
<proteinExistence type="predicted"/>
<organism evidence="6 7">
    <name type="scientific">Microseira wollei NIES-4236</name>
    <dbReference type="NCBI Taxonomy" id="2530354"/>
    <lineage>
        <taxon>Bacteria</taxon>
        <taxon>Bacillati</taxon>
        <taxon>Cyanobacteriota</taxon>
        <taxon>Cyanophyceae</taxon>
        <taxon>Oscillatoriophycideae</taxon>
        <taxon>Aerosakkonematales</taxon>
        <taxon>Aerosakkonemataceae</taxon>
        <taxon>Microseira</taxon>
    </lineage>
</organism>
<feature type="domain" description="CHASE2" evidence="5">
    <location>
        <begin position="35"/>
        <end position="339"/>
    </location>
</feature>
<protein>
    <submittedName>
        <fullName evidence="6">PAS/PAC sensor protein</fullName>
    </submittedName>
</protein>
<dbReference type="Gene3D" id="3.60.40.10">
    <property type="entry name" value="PPM-type phosphatase domain"/>
    <property type="match status" value="1"/>
</dbReference>
<evidence type="ECO:0000259" key="4">
    <source>
        <dbReference type="SMART" id="SM00331"/>
    </source>
</evidence>
<feature type="domain" description="PPM-type phosphatase" evidence="4">
    <location>
        <begin position="469"/>
        <end position="689"/>
    </location>
</feature>
<accession>A0AAV3XHW5</accession>
<evidence type="ECO:0000313" key="6">
    <source>
        <dbReference type="EMBL" id="GET39715.1"/>
    </source>
</evidence>
<dbReference type="GO" id="GO:0016791">
    <property type="term" value="F:phosphatase activity"/>
    <property type="evidence" value="ECO:0007669"/>
    <property type="project" value="TreeGrafter"/>
</dbReference>
<feature type="transmembrane region" description="Helical" evidence="3">
    <location>
        <begin position="374"/>
        <end position="396"/>
    </location>
</feature>